<dbReference type="EMBL" id="BMIY01000002">
    <property type="protein sequence ID" value="GGG50713.1"/>
    <property type="molecule type" value="Genomic_DNA"/>
</dbReference>
<name>A0A917GLA0_9GAMM</name>
<evidence type="ECO:0000256" key="1">
    <source>
        <dbReference type="ARBA" id="ARBA00005964"/>
    </source>
</evidence>
<dbReference type="AlphaFoldDB" id="A0A917GLA0"/>
<evidence type="ECO:0000256" key="3">
    <source>
        <dbReference type="RuleBase" id="RU361235"/>
    </source>
</evidence>
<organism evidence="5 6">
    <name type="scientific">Pseudohongiella nitratireducens</name>
    <dbReference type="NCBI Taxonomy" id="1768907"/>
    <lineage>
        <taxon>Bacteria</taxon>
        <taxon>Pseudomonadati</taxon>
        <taxon>Pseudomonadota</taxon>
        <taxon>Gammaproteobacteria</taxon>
        <taxon>Pseudomonadales</taxon>
        <taxon>Pseudohongiellaceae</taxon>
        <taxon>Pseudohongiella</taxon>
    </lineage>
</organism>
<proteinExistence type="inferred from homology"/>
<reference evidence="5" key="1">
    <citation type="journal article" date="2014" name="Int. J. Syst. Evol. Microbiol.">
        <title>Complete genome sequence of Corynebacterium casei LMG S-19264T (=DSM 44701T), isolated from a smear-ripened cheese.</title>
        <authorList>
            <consortium name="US DOE Joint Genome Institute (JGI-PGF)"/>
            <person name="Walter F."/>
            <person name="Albersmeier A."/>
            <person name="Kalinowski J."/>
            <person name="Ruckert C."/>
        </authorList>
    </citation>
    <scope>NUCLEOTIDE SEQUENCE</scope>
    <source>
        <strain evidence="5">CGMCC 1.15425</strain>
    </source>
</reference>
<dbReference type="InterPro" id="IPR019826">
    <property type="entry name" value="Carboxylesterase_B_AS"/>
</dbReference>
<dbReference type="Proteomes" id="UP000627715">
    <property type="component" value="Unassembled WGS sequence"/>
</dbReference>
<dbReference type="GO" id="GO:0016787">
    <property type="term" value="F:hydrolase activity"/>
    <property type="evidence" value="ECO:0007669"/>
    <property type="project" value="UniProtKB-KW"/>
</dbReference>
<evidence type="ECO:0000256" key="2">
    <source>
        <dbReference type="ARBA" id="ARBA00022801"/>
    </source>
</evidence>
<evidence type="ECO:0000259" key="4">
    <source>
        <dbReference type="Pfam" id="PF00135"/>
    </source>
</evidence>
<evidence type="ECO:0000313" key="5">
    <source>
        <dbReference type="EMBL" id="GGG50713.1"/>
    </source>
</evidence>
<protein>
    <recommendedName>
        <fullName evidence="3">Carboxylic ester hydrolase</fullName>
        <ecNumber evidence="3">3.1.1.-</ecNumber>
    </recommendedName>
</protein>
<comment type="similarity">
    <text evidence="1 3">Belongs to the type-B carboxylesterase/lipase family.</text>
</comment>
<dbReference type="PANTHER" id="PTHR11559">
    <property type="entry name" value="CARBOXYLESTERASE"/>
    <property type="match status" value="1"/>
</dbReference>
<dbReference type="InterPro" id="IPR029058">
    <property type="entry name" value="AB_hydrolase_fold"/>
</dbReference>
<accession>A0A917GLA0</accession>
<dbReference type="Pfam" id="PF00135">
    <property type="entry name" value="COesterase"/>
    <property type="match status" value="1"/>
</dbReference>
<feature type="domain" description="Carboxylesterase type B" evidence="4">
    <location>
        <begin position="2"/>
        <end position="355"/>
    </location>
</feature>
<keyword evidence="2 3" id="KW-0378">Hydrolase</keyword>
<comment type="caution">
    <text evidence="5">The sequence shown here is derived from an EMBL/GenBank/DDBJ whole genome shotgun (WGS) entry which is preliminary data.</text>
</comment>
<reference evidence="5" key="2">
    <citation type="submission" date="2020-09" db="EMBL/GenBank/DDBJ databases">
        <authorList>
            <person name="Sun Q."/>
            <person name="Zhou Y."/>
        </authorList>
    </citation>
    <scope>NUCLEOTIDE SEQUENCE</scope>
    <source>
        <strain evidence="5">CGMCC 1.15425</strain>
    </source>
</reference>
<keyword evidence="6" id="KW-1185">Reference proteome</keyword>
<dbReference type="SUPFAM" id="SSF53474">
    <property type="entry name" value="alpha/beta-Hydrolases"/>
    <property type="match status" value="1"/>
</dbReference>
<dbReference type="EC" id="3.1.1.-" evidence="3"/>
<evidence type="ECO:0000313" key="6">
    <source>
        <dbReference type="Proteomes" id="UP000627715"/>
    </source>
</evidence>
<dbReference type="InterPro" id="IPR050309">
    <property type="entry name" value="Type-B_Carboxylest/Lipase"/>
</dbReference>
<dbReference type="Gene3D" id="3.40.50.1820">
    <property type="entry name" value="alpha/beta hydrolase"/>
    <property type="match status" value="1"/>
</dbReference>
<dbReference type="PROSITE" id="PS00122">
    <property type="entry name" value="CARBOXYLESTERASE_B_1"/>
    <property type="match status" value="1"/>
</dbReference>
<dbReference type="InterPro" id="IPR002018">
    <property type="entry name" value="CarbesteraseB"/>
</dbReference>
<sequence>MRGDVVTVTINHRLNMLGFTEFGELDSDFASSGTVGMQDIVHALKWVRDNIESFGGDPDRVMIFGESGGGRKVATMLGIPAAKGLFHAAVIQSGATLRLPEKAQATRLAEMVLDNLGIAHNNVRAIQQVPLERLMTAYHAVGAGAAEVGGGAFAPTMEGNVIPHHPFWPEASPVNPDVPVIVGANRTELTYFSPPGAFNMDSSQLRRQVANIAGEDNADAVIDVYQQANPNASASEIYFLIASDRSYVMPSITIAERRAALGGAPCYLYYLCWESPADNGRFMSPHTLDIPLVFDNVNASRLTANSSEAAALASKVSDSIIHFARTGNPNAGALPEWTPYESANRATMVLNNTSQVVGDPIARRREVMQPILQL</sequence>
<gene>
    <name evidence="5" type="ORF">GCM10011403_04830</name>
</gene>